<accession>A0AAV4YA21</accession>
<reference evidence="1 2" key="1">
    <citation type="submission" date="2021-06" db="EMBL/GenBank/DDBJ databases">
        <title>Caerostris extrusa draft genome.</title>
        <authorList>
            <person name="Kono N."/>
            <person name="Arakawa K."/>
        </authorList>
    </citation>
    <scope>NUCLEOTIDE SEQUENCE [LARGE SCALE GENOMIC DNA]</scope>
</reference>
<protein>
    <submittedName>
        <fullName evidence="1">Uncharacterized protein</fullName>
    </submittedName>
</protein>
<proteinExistence type="predicted"/>
<dbReference type="Proteomes" id="UP001054945">
    <property type="component" value="Unassembled WGS sequence"/>
</dbReference>
<evidence type="ECO:0000313" key="1">
    <source>
        <dbReference type="EMBL" id="GIZ03404.1"/>
    </source>
</evidence>
<name>A0AAV4YA21_CAEEX</name>
<dbReference type="AlphaFoldDB" id="A0AAV4YA21"/>
<gene>
    <name evidence="1" type="ORF">CEXT_40491</name>
</gene>
<comment type="caution">
    <text evidence="1">The sequence shown here is derived from an EMBL/GenBank/DDBJ whole genome shotgun (WGS) entry which is preliminary data.</text>
</comment>
<organism evidence="1 2">
    <name type="scientific">Caerostris extrusa</name>
    <name type="common">Bark spider</name>
    <name type="synonym">Caerostris bankana</name>
    <dbReference type="NCBI Taxonomy" id="172846"/>
    <lineage>
        <taxon>Eukaryota</taxon>
        <taxon>Metazoa</taxon>
        <taxon>Ecdysozoa</taxon>
        <taxon>Arthropoda</taxon>
        <taxon>Chelicerata</taxon>
        <taxon>Arachnida</taxon>
        <taxon>Araneae</taxon>
        <taxon>Araneomorphae</taxon>
        <taxon>Entelegynae</taxon>
        <taxon>Araneoidea</taxon>
        <taxon>Araneidae</taxon>
        <taxon>Caerostris</taxon>
    </lineage>
</organism>
<sequence length="113" mass="12647">MRVCYSYIHERAIWHHRPKLPPIIVLANETAGDNPMALAQFLQVLERVCLHNHRRVCGRNVTISECLMCHPMGERPKYASPLATFPGAGVRVQAPMIAVTDNPKSSENSEAQT</sequence>
<evidence type="ECO:0000313" key="2">
    <source>
        <dbReference type="Proteomes" id="UP001054945"/>
    </source>
</evidence>
<dbReference type="EMBL" id="BPLR01001598">
    <property type="protein sequence ID" value="GIZ03404.1"/>
    <property type="molecule type" value="Genomic_DNA"/>
</dbReference>
<keyword evidence="2" id="KW-1185">Reference proteome</keyword>